<evidence type="ECO:0000256" key="5">
    <source>
        <dbReference type="ARBA" id="ARBA00022842"/>
    </source>
</evidence>
<evidence type="ECO:0000256" key="1">
    <source>
        <dbReference type="ARBA" id="ARBA00001936"/>
    </source>
</evidence>
<dbReference type="NCBIfam" id="TIGR00633">
    <property type="entry name" value="xth"/>
    <property type="match status" value="1"/>
</dbReference>
<feature type="active site" description="Proton donor/acceptor" evidence="6">
    <location>
        <position position="149"/>
    </location>
</feature>
<sequence length="259" mass="29435">MQLATWNVNSLKVRLGHVQDWLRSNPVDVLCLQELKLTDENFPITELAALGYTSHFTGQKTYNGVALLVNHAKVGEAQDLVKNLPNFADEQQRLITATVGGVRVVCGYFPNGQAVGSDKFAYKLNWLDALTHWLSDEMERHPQLAVLGDYNIAPEDRDVHDPAKWEGQNLVSPQERQAFARLQGLGLRDTFRMFDQPEKTFSWWDYRMGAFRRNAGLRIDHILVSSTLAERCTACEIDRVPRTWEQPSDHAPVVATFKD</sequence>
<feature type="active site" description="Proton acceptor" evidence="6">
    <location>
        <position position="250"/>
    </location>
</feature>
<dbReference type="InterPro" id="IPR004808">
    <property type="entry name" value="AP_endonuc_1"/>
</dbReference>
<evidence type="ECO:0000256" key="3">
    <source>
        <dbReference type="ARBA" id="ARBA00022723"/>
    </source>
</evidence>
<dbReference type="PANTHER" id="PTHR43250">
    <property type="entry name" value="EXODEOXYRIBONUCLEASE III"/>
    <property type="match status" value="1"/>
</dbReference>
<dbReference type="PANTHER" id="PTHR43250:SF2">
    <property type="entry name" value="EXODEOXYRIBONUCLEASE III"/>
    <property type="match status" value="1"/>
</dbReference>
<dbReference type="EC" id="3.1.11.2" evidence="10"/>
<accession>A0A378YA41</accession>
<comment type="cofactor">
    <cofactor evidence="1">
        <name>Mn(2+)</name>
        <dbReference type="ChEBI" id="CHEBI:29035"/>
    </cofactor>
</comment>
<dbReference type="SUPFAM" id="SSF56219">
    <property type="entry name" value="DNase I-like"/>
    <property type="match status" value="1"/>
</dbReference>
<evidence type="ECO:0000256" key="7">
    <source>
        <dbReference type="PIRSR" id="PIRSR604808-2"/>
    </source>
</evidence>
<comment type="cofactor">
    <cofactor evidence="7">
        <name>Mg(2+)</name>
        <dbReference type="ChEBI" id="CHEBI:18420"/>
    </cofactor>
    <cofactor evidence="7">
        <name>Mn(2+)</name>
        <dbReference type="ChEBI" id="CHEBI:29035"/>
    </cofactor>
    <text evidence="7">Probably binds two magnesium or manganese ions per subunit.</text>
</comment>
<dbReference type="GO" id="GO:0003677">
    <property type="term" value="F:DNA binding"/>
    <property type="evidence" value="ECO:0007669"/>
    <property type="project" value="InterPro"/>
</dbReference>
<dbReference type="KEGG" id="ppno:DA70_05950"/>
<dbReference type="Pfam" id="PF03372">
    <property type="entry name" value="Exo_endo_phos"/>
    <property type="match status" value="1"/>
</dbReference>
<evidence type="ECO:0000256" key="4">
    <source>
        <dbReference type="ARBA" id="ARBA00022801"/>
    </source>
</evidence>
<evidence type="ECO:0000256" key="8">
    <source>
        <dbReference type="PIRSR" id="PIRSR604808-3"/>
    </source>
</evidence>
<dbReference type="STRING" id="93220.A6P55_21265"/>
<reference evidence="10 12" key="1">
    <citation type="submission" date="2018-06" db="EMBL/GenBank/DDBJ databases">
        <authorList>
            <consortium name="Pathogen Informatics"/>
            <person name="Doyle S."/>
        </authorList>
    </citation>
    <scope>NUCLEOTIDE SEQUENCE [LARGE SCALE GENOMIC DNA]</scope>
    <source>
        <strain evidence="10 12">NCTC13160</strain>
    </source>
</reference>
<dbReference type="InterPro" id="IPR020848">
    <property type="entry name" value="AP_endonuclease_F1_CS"/>
</dbReference>
<dbReference type="GO" id="GO:0008311">
    <property type="term" value="F:double-stranded DNA 3'-5' DNA exonuclease activity"/>
    <property type="evidence" value="ECO:0007669"/>
    <property type="project" value="UniProtKB-EC"/>
</dbReference>
<dbReference type="Proteomes" id="UP000254573">
    <property type="component" value="Unassembled WGS sequence"/>
</dbReference>
<feature type="binding site" evidence="7">
    <location>
        <position position="34"/>
    </location>
    <ligand>
        <name>Mg(2+)</name>
        <dbReference type="ChEBI" id="CHEBI:18420"/>
        <label>1</label>
    </ligand>
</feature>
<feature type="binding site" evidence="7">
    <location>
        <position position="249"/>
    </location>
    <ligand>
        <name>Mg(2+)</name>
        <dbReference type="ChEBI" id="CHEBI:18420"/>
        <label>1</label>
    </ligand>
</feature>
<evidence type="ECO:0000256" key="6">
    <source>
        <dbReference type="PIRSR" id="PIRSR604808-1"/>
    </source>
</evidence>
<dbReference type="GO" id="GO:0046872">
    <property type="term" value="F:metal ion binding"/>
    <property type="evidence" value="ECO:0007669"/>
    <property type="project" value="UniProtKB-KW"/>
</dbReference>
<dbReference type="Gene3D" id="3.60.10.10">
    <property type="entry name" value="Endonuclease/exonuclease/phosphatase"/>
    <property type="match status" value="1"/>
</dbReference>
<dbReference type="InterPro" id="IPR036691">
    <property type="entry name" value="Endo/exonu/phosph_ase_sf"/>
</dbReference>
<dbReference type="PROSITE" id="PS00728">
    <property type="entry name" value="AP_NUCLEASE_F1_3"/>
    <property type="match status" value="1"/>
</dbReference>
<dbReference type="GeneID" id="57198574"/>
<dbReference type="AlphaFoldDB" id="A0A378YA41"/>
<feature type="binding site" evidence="7">
    <location>
        <position position="250"/>
    </location>
    <ligand>
        <name>Mg(2+)</name>
        <dbReference type="ChEBI" id="CHEBI:18420"/>
        <label>1</label>
    </ligand>
</feature>
<feature type="site" description="Interaction with DNA substrate" evidence="8">
    <location>
        <position position="250"/>
    </location>
</feature>
<reference evidence="11 13" key="2">
    <citation type="submission" date="2019-08" db="EMBL/GenBank/DDBJ databases">
        <authorList>
            <person name="Peeters C."/>
        </authorList>
    </citation>
    <scope>NUCLEOTIDE SEQUENCE [LARGE SCALE GENOMIC DNA]</scope>
    <source>
        <strain evidence="11 13">LMG 31119</strain>
    </source>
</reference>
<feature type="active site" evidence="6">
    <location>
        <position position="108"/>
    </location>
</feature>
<dbReference type="GO" id="GO:0004519">
    <property type="term" value="F:endonuclease activity"/>
    <property type="evidence" value="ECO:0007669"/>
    <property type="project" value="InterPro"/>
</dbReference>
<dbReference type="InterPro" id="IPR037493">
    <property type="entry name" value="ExoIII-like"/>
</dbReference>
<dbReference type="GO" id="GO:0006281">
    <property type="term" value="P:DNA repair"/>
    <property type="evidence" value="ECO:0007669"/>
    <property type="project" value="InterPro"/>
</dbReference>
<dbReference type="KEGG" id="prb:X636_21140"/>
<dbReference type="EMBL" id="UGSG01000001">
    <property type="protein sequence ID" value="SUA73954.1"/>
    <property type="molecule type" value="Genomic_DNA"/>
</dbReference>
<evidence type="ECO:0000259" key="9">
    <source>
        <dbReference type="Pfam" id="PF03372"/>
    </source>
</evidence>
<dbReference type="KEGG" id="ppnm:LV28_00315"/>
<evidence type="ECO:0000313" key="11">
    <source>
        <dbReference type="EMBL" id="VVE72828.1"/>
    </source>
</evidence>
<dbReference type="PROSITE" id="PS51435">
    <property type="entry name" value="AP_NUCLEASE_F1_4"/>
    <property type="match status" value="1"/>
</dbReference>
<dbReference type="RefSeq" id="WP_023596377.1">
    <property type="nucleotide sequence ID" value="NC_023018.2"/>
</dbReference>
<feature type="binding site" evidence="7">
    <location>
        <position position="7"/>
    </location>
    <ligand>
        <name>Mg(2+)</name>
        <dbReference type="ChEBI" id="CHEBI:18420"/>
        <label>1</label>
    </ligand>
</feature>
<keyword evidence="5 7" id="KW-0460">Magnesium</keyword>
<evidence type="ECO:0000313" key="13">
    <source>
        <dbReference type="Proteomes" id="UP000361468"/>
    </source>
</evidence>
<protein>
    <submittedName>
        <fullName evidence="10">Exodeoxyribonuclease III</fullName>
        <ecNumber evidence="10">3.1.11.2</ecNumber>
    </submittedName>
</protein>
<keyword evidence="13" id="KW-1185">Reference proteome</keyword>
<dbReference type="OrthoDB" id="9803914at2"/>
<proteinExistence type="inferred from homology"/>
<keyword evidence="7" id="KW-0464">Manganese</keyword>
<feature type="site" description="Transition state stabilizer" evidence="8">
    <location>
        <position position="151"/>
    </location>
</feature>
<dbReference type="EMBL" id="CABPSO010000021">
    <property type="protein sequence ID" value="VVE72828.1"/>
    <property type="molecule type" value="Genomic_DNA"/>
</dbReference>
<name>A0A378YA41_9BURK</name>
<feature type="site" description="Important for catalytic activity" evidence="8">
    <location>
        <position position="220"/>
    </location>
</feature>
<evidence type="ECO:0000256" key="2">
    <source>
        <dbReference type="ARBA" id="ARBA00007092"/>
    </source>
</evidence>
<dbReference type="NCBIfam" id="TIGR00195">
    <property type="entry name" value="exoDNase_III"/>
    <property type="match status" value="1"/>
</dbReference>
<dbReference type="Proteomes" id="UP000361468">
    <property type="component" value="Unassembled WGS sequence"/>
</dbReference>
<dbReference type="InterPro" id="IPR005135">
    <property type="entry name" value="Endo/exonuclease/phosphatase"/>
</dbReference>
<feature type="domain" description="Endonuclease/exonuclease/phosphatase" evidence="9">
    <location>
        <begin position="4"/>
        <end position="250"/>
    </location>
</feature>
<feature type="binding site" evidence="7">
    <location>
        <position position="149"/>
    </location>
    <ligand>
        <name>Mg(2+)</name>
        <dbReference type="ChEBI" id="CHEBI:18420"/>
        <label>1</label>
    </ligand>
</feature>
<evidence type="ECO:0000313" key="12">
    <source>
        <dbReference type="Proteomes" id="UP000254573"/>
    </source>
</evidence>
<feature type="binding site" evidence="7">
    <location>
        <position position="151"/>
    </location>
    <ligand>
        <name>Mg(2+)</name>
        <dbReference type="ChEBI" id="CHEBI:18420"/>
        <label>1</label>
    </ligand>
</feature>
<organism evidence="10 12">
    <name type="scientific">Pandoraea pnomenusa</name>
    <dbReference type="NCBI Taxonomy" id="93220"/>
    <lineage>
        <taxon>Bacteria</taxon>
        <taxon>Pseudomonadati</taxon>
        <taxon>Pseudomonadota</taxon>
        <taxon>Betaproteobacteria</taxon>
        <taxon>Burkholderiales</taxon>
        <taxon>Burkholderiaceae</taxon>
        <taxon>Pandoraea</taxon>
    </lineage>
</organism>
<keyword evidence="3 7" id="KW-0479">Metal-binding</keyword>
<dbReference type="CDD" id="cd09086">
    <property type="entry name" value="ExoIII-like_AP-endo"/>
    <property type="match status" value="1"/>
</dbReference>
<comment type="similarity">
    <text evidence="2">Belongs to the DNA repair enzymes AP/ExoA family.</text>
</comment>
<evidence type="ECO:0000313" key="10">
    <source>
        <dbReference type="EMBL" id="SUA73954.1"/>
    </source>
</evidence>
<keyword evidence="4 10" id="KW-0378">Hydrolase</keyword>
<gene>
    <name evidence="10" type="primary">xthA</name>
    <name evidence="10" type="ORF">NCTC13160_00068</name>
    <name evidence="11" type="ORF">PPN31119_04405</name>
</gene>